<reference evidence="1 2" key="1">
    <citation type="submission" date="2018-03" db="EMBL/GenBank/DDBJ databases">
        <title>Genomic Encyclopedia of Archaeal and Bacterial Type Strains, Phase II (KMG-II): from individual species to whole genera.</title>
        <authorList>
            <person name="Goeker M."/>
        </authorList>
    </citation>
    <scope>NUCLEOTIDE SEQUENCE [LARGE SCALE GENOMIC DNA]</scope>
    <source>
        <strain evidence="1 2">DSM 29328</strain>
    </source>
</reference>
<comment type="caution">
    <text evidence="1">The sequence shown here is derived from an EMBL/GenBank/DDBJ whole genome shotgun (WGS) entry which is preliminary data.</text>
</comment>
<dbReference type="Proteomes" id="UP000239480">
    <property type="component" value="Unassembled WGS sequence"/>
</dbReference>
<evidence type="ECO:0000313" key="2">
    <source>
        <dbReference type="Proteomes" id="UP000239480"/>
    </source>
</evidence>
<dbReference type="OrthoDB" id="7684392at2"/>
<proteinExistence type="predicted"/>
<dbReference type="AlphaFoldDB" id="A0A2T0RUW2"/>
<dbReference type="EMBL" id="PVTD01000002">
    <property type="protein sequence ID" value="PRY24971.1"/>
    <property type="molecule type" value="Genomic_DNA"/>
</dbReference>
<gene>
    <name evidence="1" type="ORF">CLV78_102145</name>
</gene>
<keyword evidence="2" id="KW-1185">Reference proteome</keyword>
<name>A0A2T0RUW2_9RHOB</name>
<accession>A0A2T0RUW2</accession>
<sequence>MATQSEAQGRQATRFNVAAIVQGGRLQYEALLLAASLRASDPDFAGRLILLEPQPGGAWPEDPRITGDATRAALDRLGAEIVPFDARHFGASYPYGNKIEALAALPAGEPFLFLDTDTLITGPLSRVDFDFARPSASMRREGTWPEIELYGPGYTEIWSSLYDRFGLDFARSLDLSWPDEYWQRYLYFNAGWFFHADPHVFGARFLDYARNVRDDPPAQLVCQSLDPWLDQVVLPLVIHSLGGGRPGPSLAGLDGEITCHWRVLSLLYARESVRAVDLLEEIARTNWIKKALREYEPVRRLVYQGKGRLVRDMFDRPNLPRPEQKIRQKIKAAGLWLR</sequence>
<dbReference type="RefSeq" id="WP_106203912.1">
    <property type="nucleotide sequence ID" value="NZ_PVTD01000002.1"/>
</dbReference>
<evidence type="ECO:0000313" key="1">
    <source>
        <dbReference type="EMBL" id="PRY24971.1"/>
    </source>
</evidence>
<organism evidence="1 2">
    <name type="scientific">Aliiruegeria haliotis</name>
    <dbReference type="NCBI Taxonomy" id="1280846"/>
    <lineage>
        <taxon>Bacteria</taxon>
        <taxon>Pseudomonadati</taxon>
        <taxon>Pseudomonadota</taxon>
        <taxon>Alphaproteobacteria</taxon>
        <taxon>Rhodobacterales</taxon>
        <taxon>Roseobacteraceae</taxon>
        <taxon>Aliiruegeria</taxon>
    </lineage>
</organism>
<protein>
    <submittedName>
        <fullName evidence="1">Uncharacterized protein</fullName>
    </submittedName>
</protein>